<reference evidence="3" key="3">
    <citation type="submission" date="2014-09" db="EMBL/GenBank/DDBJ databases">
        <authorList>
            <person name="Magalhaes I.L.F."/>
            <person name="Oliveira U."/>
            <person name="Santos F.R."/>
            <person name="Vidigal T.H.D.A."/>
            <person name="Brescovit A.D."/>
            <person name="Santos A.J."/>
        </authorList>
    </citation>
    <scope>NUCLEOTIDE SEQUENCE</scope>
</reference>
<keyword evidence="2" id="KW-0645">Protease</keyword>
<keyword evidence="2" id="KW-0547">Nucleotide-binding</keyword>
<keyword evidence="2" id="KW-0378">Hydrolase</keyword>
<name>A0A0A9WAF1_LYGHE</name>
<gene>
    <name evidence="2" type="primary">clpC_0</name>
    <name evidence="2" type="ORF">CM83_10846</name>
</gene>
<reference evidence="2" key="2">
    <citation type="submission" date="2014-07" db="EMBL/GenBank/DDBJ databases">
        <authorList>
            <person name="Hull J."/>
        </authorList>
    </citation>
    <scope>NUCLEOTIDE SEQUENCE</scope>
</reference>
<evidence type="ECO:0000313" key="2">
    <source>
        <dbReference type="EMBL" id="JAG04391.1"/>
    </source>
</evidence>
<evidence type="ECO:0000256" key="1">
    <source>
        <dbReference type="SAM" id="MobiDB-lite"/>
    </source>
</evidence>
<feature type="region of interest" description="Disordered" evidence="1">
    <location>
        <begin position="107"/>
        <end position="135"/>
    </location>
</feature>
<dbReference type="GO" id="GO:0008233">
    <property type="term" value="F:peptidase activity"/>
    <property type="evidence" value="ECO:0007669"/>
    <property type="project" value="UniProtKB-KW"/>
</dbReference>
<dbReference type="GO" id="GO:0006508">
    <property type="term" value="P:proteolysis"/>
    <property type="evidence" value="ECO:0007669"/>
    <property type="project" value="UniProtKB-KW"/>
</dbReference>
<organism evidence="2">
    <name type="scientific">Lygus hesperus</name>
    <name type="common">Western plant bug</name>
    <dbReference type="NCBI Taxonomy" id="30085"/>
    <lineage>
        <taxon>Eukaryota</taxon>
        <taxon>Metazoa</taxon>
        <taxon>Ecdysozoa</taxon>
        <taxon>Arthropoda</taxon>
        <taxon>Hexapoda</taxon>
        <taxon>Insecta</taxon>
        <taxon>Pterygota</taxon>
        <taxon>Neoptera</taxon>
        <taxon>Paraneoptera</taxon>
        <taxon>Hemiptera</taxon>
        <taxon>Heteroptera</taxon>
        <taxon>Panheteroptera</taxon>
        <taxon>Cimicomorpha</taxon>
        <taxon>Miridae</taxon>
        <taxon>Mirini</taxon>
        <taxon>Lygus</taxon>
    </lineage>
</organism>
<proteinExistence type="predicted"/>
<feature type="compositionally biased region" description="Basic and acidic residues" evidence="1">
    <location>
        <begin position="112"/>
        <end position="135"/>
    </location>
</feature>
<accession>A0A0A9WAF1</accession>
<dbReference type="EMBL" id="GBRD01018092">
    <property type="protein sequence ID" value="JAG47735.1"/>
    <property type="molecule type" value="Transcribed_RNA"/>
</dbReference>
<reference evidence="2" key="1">
    <citation type="journal article" date="2014" name="PLoS ONE">
        <title>Transcriptome-Based Identification of ABC Transporters in the Western Tarnished Plant Bug Lygus hesperus.</title>
        <authorList>
            <person name="Hull J.J."/>
            <person name="Chaney K."/>
            <person name="Geib S.M."/>
            <person name="Fabrick J.A."/>
            <person name="Brent C.S."/>
            <person name="Walsh D."/>
            <person name="Lavine L.C."/>
        </authorList>
    </citation>
    <scope>NUCLEOTIDE SEQUENCE</scope>
</reference>
<keyword evidence="2" id="KW-0067">ATP-binding</keyword>
<evidence type="ECO:0000313" key="3">
    <source>
        <dbReference type="EMBL" id="JAG47735.1"/>
    </source>
</evidence>
<sequence length="184" mass="21664">MSTYESPVSKKFKKMGDLGTKRIRIMEESGTFREELTPACREMATEKIMQFSNMRDSEERLQRLEIMEKIHKLSQEQQKKTAVLTAMYIELGRRLSDEEFKKEIEEAVQTNQKEEGHTNEGEHQKEDMTINKTKDRMRGSLVPVVRRMPIHLIHGYLDGLNLIVQNRSIFLGKKCRRKLSVYEK</sequence>
<dbReference type="EMBL" id="GBHO01039213">
    <property type="protein sequence ID" value="JAG04391.1"/>
    <property type="molecule type" value="Transcribed_RNA"/>
</dbReference>
<dbReference type="GO" id="GO:0005524">
    <property type="term" value="F:ATP binding"/>
    <property type="evidence" value="ECO:0007669"/>
    <property type="project" value="UniProtKB-KW"/>
</dbReference>
<protein>
    <submittedName>
        <fullName evidence="2">ATP-dependent Clp protease ATP-binding subunit ClpC</fullName>
    </submittedName>
</protein>
<dbReference type="AlphaFoldDB" id="A0A0A9WAF1"/>